<dbReference type="Proteomes" id="UP000184300">
    <property type="component" value="Unassembled WGS sequence"/>
</dbReference>
<proteinExistence type="predicted"/>
<keyword evidence="3" id="KW-1185">Reference proteome</keyword>
<reference evidence="3" key="1">
    <citation type="journal article" date="2017" name="Genome Biol.">
        <title>Comparative genomics reveals high biological diversity and specific adaptations in the industrially and medically important fungal genus Aspergillus.</title>
        <authorList>
            <person name="de Vries R.P."/>
            <person name="Riley R."/>
            <person name="Wiebenga A."/>
            <person name="Aguilar-Osorio G."/>
            <person name="Amillis S."/>
            <person name="Uchima C.A."/>
            <person name="Anderluh G."/>
            <person name="Asadollahi M."/>
            <person name="Askin M."/>
            <person name="Barry K."/>
            <person name="Battaglia E."/>
            <person name="Bayram O."/>
            <person name="Benocci T."/>
            <person name="Braus-Stromeyer S.A."/>
            <person name="Caldana C."/>
            <person name="Canovas D."/>
            <person name="Cerqueira G.C."/>
            <person name="Chen F."/>
            <person name="Chen W."/>
            <person name="Choi C."/>
            <person name="Clum A."/>
            <person name="Dos Santos R.A."/>
            <person name="Damasio A.R."/>
            <person name="Diallinas G."/>
            <person name="Emri T."/>
            <person name="Fekete E."/>
            <person name="Flipphi M."/>
            <person name="Freyberg S."/>
            <person name="Gallo A."/>
            <person name="Gournas C."/>
            <person name="Habgood R."/>
            <person name="Hainaut M."/>
            <person name="Harispe M.L."/>
            <person name="Henrissat B."/>
            <person name="Hilden K.S."/>
            <person name="Hope R."/>
            <person name="Hossain A."/>
            <person name="Karabika E."/>
            <person name="Karaffa L."/>
            <person name="Karanyi Z."/>
            <person name="Krasevec N."/>
            <person name="Kuo A."/>
            <person name="Kusch H."/>
            <person name="LaButti K."/>
            <person name="Lagendijk E.L."/>
            <person name="Lapidus A."/>
            <person name="Levasseur A."/>
            <person name="Lindquist E."/>
            <person name="Lipzen A."/>
            <person name="Logrieco A.F."/>
            <person name="MacCabe A."/>
            <person name="Maekelae M.R."/>
            <person name="Malavazi I."/>
            <person name="Melin P."/>
            <person name="Meyer V."/>
            <person name="Mielnichuk N."/>
            <person name="Miskei M."/>
            <person name="Molnar A.P."/>
            <person name="Mule G."/>
            <person name="Ngan C.Y."/>
            <person name="Orejas M."/>
            <person name="Orosz E."/>
            <person name="Ouedraogo J.P."/>
            <person name="Overkamp K.M."/>
            <person name="Park H.-S."/>
            <person name="Perrone G."/>
            <person name="Piumi F."/>
            <person name="Punt P.J."/>
            <person name="Ram A.F."/>
            <person name="Ramon A."/>
            <person name="Rauscher S."/>
            <person name="Record E."/>
            <person name="Riano-Pachon D.M."/>
            <person name="Robert V."/>
            <person name="Roehrig J."/>
            <person name="Ruller R."/>
            <person name="Salamov A."/>
            <person name="Salih N.S."/>
            <person name="Samson R.A."/>
            <person name="Sandor E."/>
            <person name="Sanguinetti M."/>
            <person name="Schuetze T."/>
            <person name="Sepcic K."/>
            <person name="Shelest E."/>
            <person name="Sherlock G."/>
            <person name="Sophianopoulou V."/>
            <person name="Squina F.M."/>
            <person name="Sun H."/>
            <person name="Susca A."/>
            <person name="Todd R.B."/>
            <person name="Tsang A."/>
            <person name="Unkles S.E."/>
            <person name="van de Wiele N."/>
            <person name="van Rossen-Uffink D."/>
            <person name="Oliveira J.V."/>
            <person name="Vesth T.C."/>
            <person name="Visser J."/>
            <person name="Yu J.-H."/>
            <person name="Zhou M."/>
            <person name="Andersen M.R."/>
            <person name="Archer D.B."/>
            <person name="Baker S.E."/>
            <person name="Benoit I."/>
            <person name="Brakhage A.A."/>
            <person name="Braus G.H."/>
            <person name="Fischer R."/>
            <person name="Frisvad J.C."/>
            <person name="Goldman G.H."/>
            <person name="Houbraken J."/>
            <person name="Oakley B."/>
            <person name="Pocsi I."/>
            <person name="Scazzocchio C."/>
            <person name="Seiboth B."/>
            <person name="vanKuyk P.A."/>
            <person name="Wortman J."/>
            <person name="Dyer P.S."/>
            <person name="Grigoriev I.V."/>
        </authorList>
    </citation>
    <scope>NUCLEOTIDE SEQUENCE [LARGE SCALE GENOMIC DNA]</scope>
    <source>
        <strain evidence="3">CBS 516.65</strain>
    </source>
</reference>
<organism evidence="2 3">
    <name type="scientific">Aspergillus glaucus CBS 516.65</name>
    <dbReference type="NCBI Taxonomy" id="1160497"/>
    <lineage>
        <taxon>Eukaryota</taxon>
        <taxon>Fungi</taxon>
        <taxon>Dikarya</taxon>
        <taxon>Ascomycota</taxon>
        <taxon>Pezizomycotina</taxon>
        <taxon>Eurotiomycetes</taxon>
        <taxon>Eurotiomycetidae</taxon>
        <taxon>Eurotiales</taxon>
        <taxon>Aspergillaceae</taxon>
        <taxon>Aspergillus</taxon>
        <taxon>Aspergillus subgen. Aspergillus</taxon>
    </lineage>
</organism>
<evidence type="ECO:0000256" key="1">
    <source>
        <dbReference type="SAM" id="MobiDB-lite"/>
    </source>
</evidence>
<protein>
    <submittedName>
        <fullName evidence="2">Uncharacterized protein</fullName>
    </submittedName>
</protein>
<dbReference type="RefSeq" id="XP_022397661.1">
    <property type="nucleotide sequence ID" value="XM_022550090.1"/>
</dbReference>
<dbReference type="VEuPathDB" id="FungiDB:ASPGLDRAFT_808138"/>
<evidence type="ECO:0000313" key="2">
    <source>
        <dbReference type="EMBL" id="OJJ80963.1"/>
    </source>
</evidence>
<sequence>MQYSPSVDSSCRLYQMSQTPGESYSDLDLLLRHQPQINAVDIKLKRGNTVVFPPRPNPTAQPVFPARKSPCGPAWSVGRRQSLGPLASPGPCPASL</sequence>
<name>A0A1L9VAN4_ASPGL</name>
<dbReference type="EMBL" id="KV878908">
    <property type="protein sequence ID" value="OJJ80963.1"/>
    <property type="molecule type" value="Genomic_DNA"/>
</dbReference>
<evidence type="ECO:0000313" key="3">
    <source>
        <dbReference type="Proteomes" id="UP000184300"/>
    </source>
</evidence>
<accession>A0A1L9VAN4</accession>
<dbReference type="AlphaFoldDB" id="A0A1L9VAN4"/>
<feature type="region of interest" description="Disordered" evidence="1">
    <location>
        <begin position="77"/>
        <end position="96"/>
    </location>
</feature>
<gene>
    <name evidence="2" type="ORF">ASPGLDRAFT_808138</name>
</gene>
<dbReference type="GeneID" id="34466350"/>